<feature type="non-terminal residue" evidence="1">
    <location>
        <position position="1"/>
    </location>
</feature>
<name>X1E7A5_9ZZZZ</name>
<evidence type="ECO:0008006" key="2">
    <source>
        <dbReference type="Google" id="ProtNLM"/>
    </source>
</evidence>
<dbReference type="EMBL" id="BART01020529">
    <property type="protein sequence ID" value="GAH04528.1"/>
    <property type="molecule type" value="Genomic_DNA"/>
</dbReference>
<reference evidence="1" key="1">
    <citation type="journal article" date="2014" name="Front. Microbiol.">
        <title>High frequency of phylogenetically diverse reductive dehalogenase-homologous genes in deep subseafloor sedimentary metagenomes.</title>
        <authorList>
            <person name="Kawai M."/>
            <person name="Futagami T."/>
            <person name="Toyoda A."/>
            <person name="Takaki Y."/>
            <person name="Nishi S."/>
            <person name="Hori S."/>
            <person name="Arai W."/>
            <person name="Tsubouchi T."/>
            <person name="Morono Y."/>
            <person name="Uchiyama I."/>
            <person name="Ito T."/>
            <person name="Fujiyama A."/>
            <person name="Inagaki F."/>
            <person name="Takami H."/>
        </authorList>
    </citation>
    <scope>NUCLEOTIDE SEQUENCE</scope>
    <source>
        <strain evidence="1">Expedition CK06-06</strain>
    </source>
</reference>
<accession>X1E7A5</accession>
<gene>
    <name evidence="1" type="ORF">S01H4_38126</name>
</gene>
<organism evidence="1">
    <name type="scientific">marine sediment metagenome</name>
    <dbReference type="NCBI Taxonomy" id="412755"/>
    <lineage>
        <taxon>unclassified sequences</taxon>
        <taxon>metagenomes</taxon>
        <taxon>ecological metagenomes</taxon>
    </lineage>
</organism>
<proteinExistence type="predicted"/>
<dbReference type="AlphaFoldDB" id="X1E7A5"/>
<protein>
    <recommendedName>
        <fullName evidence="2">PEP-CTERM protein-sorting domain-containing protein</fullName>
    </recommendedName>
</protein>
<sequence length="243" mass="26788">FGFHADIGPTTVTARLFDDPFQSFQFFFQFRVDPNSLTPDSVMIEFEPNNTGAPPVPVATNNFGSLLEPSWQLNDFLSDAMVLGVYEFTSVSELTDFNEDGFSDIIDIDLMLAEGPIASGVPVVQGVNDMYDMTGDDVIDLDDRDAWLAEAAMVNGFTSPYKLGDATLNGVVDGLDFIEWNEAKFMSSLSWADGEYNGDGVVDGLDFIEWNATKFTSSMVPSVPEPGAWVLVMLALLFCRRHR</sequence>
<comment type="caution">
    <text evidence="1">The sequence shown here is derived from an EMBL/GenBank/DDBJ whole genome shotgun (WGS) entry which is preliminary data.</text>
</comment>
<evidence type="ECO:0000313" key="1">
    <source>
        <dbReference type="EMBL" id="GAH04528.1"/>
    </source>
</evidence>